<gene>
    <name evidence="1" type="ORF">CGZ92_01395</name>
</gene>
<dbReference type="Proteomes" id="UP000216533">
    <property type="component" value="Unassembled WGS sequence"/>
</dbReference>
<dbReference type="AlphaFoldDB" id="A0A255EQW2"/>
<name>A0A255EQW2_9ACTN</name>
<proteinExistence type="predicted"/>
<comment type="caution">
    <text evidence="1">The sequence shown here is derived from an EMBL/GenBank/DDBJ whole genome shotgun (WGS) entry which is preliminary data.</text>
</comment>
<accession>A0A255EQW2</accession>
<protein>
    <submittedName>
        <fullName evidence="1">Uncharacterized protein</fullName>
    </submittedName>
</protein>
<organism evidence="1 2">
    <name type="scientific">Parenemella sanctibonifatiensis</name>
    <dbReference type="NCBI Taxonomy" id="2016505"/>
    <lineage>
        <taxon>Bacteria</taxon>
        <taxon>Bacillati</taxon>
        <taxon>Actinomycetota</taxon>
        <taxon>Actinomycetes</taxon>
        <taxon>Propionibacteriales</taxon>
        <taxon>Propionibacteriaceae</taxon>
        <taxon>Parenemella</taxon>
    </lineage>
</organism>
<dbReference type="EMBL" id="NMVI01000005">
    <property type="protein sequence ID" value="OYN90513.1"/>
    <property type="molecule type" value="Genomic_DNA"/>
</dbReference>
<dbReference type="InterPro" id="IPR043737">
    <property type="entry name" value="DUF5682"/>
</dbReference>
<dbReference type="Pfam" id="PF18934">
    <property type="entry name" value="DUF5682"/>
    <property type="match status" value="1"/>
</dbReference>
<evidence type="ECO:0000313" key="1">
    <source>
        <dbReference type="EMBL" id="OYN90513.1"/>
    </source>
</evidence>
<evidence type="ECO:0000313" key="2">
    <source>
        <dbReference type="Proteomes" id="UP000216533"/>
    </source>
</evidence>
<dbReference type="RefSeq" id="WP_094449606.1">
    <property type="nucleotide sequence ID" value="NZ_NMVI01000005.1"/>
</dbReference>
<sequence>MAEFFGVRHHSPTAARLVAERIRDDPPAAVLIEGPSQYSTELDQLRLGHQLPIMIYSWAPLFPDAEEGSAEWSARRGCFYPLTSYAPEWTAIQAAYAAAVPVEFIDLPWLGVVDIARAENRWAEAPPEADDDPAITRLLADFGVDDVAALLDEIIEVDPDLDLETYRLRAEMIGEILRRADDDPETAAREAYMAARIREAETRHPDGTVLVVCGGAHISGLRRLLADPAAADPDRWQPPTDDDRYGVALTPTSYASLDALDGYNAGQPSPGFYDALYADRAAGRHDTAERLLAEVTDSLRRRRQFVSPADLIAVLTTARALTQLRGHPQVWRTDLLEAITTALVKDDLADRHPLLDHVRQVLRGDRVGRLAEGTRQPPLVEELRADLARLDIEPRPQQRTIRTDLLDATGLEQSRLLHSLQVLEIPFGRLTRDITSAEADDGSETWLLEWSDSFEASLVAAARFGGSRAEAVGARLLSDATEVVGDPAAAAAIMLSAALCGVERLSADLEARTEELLATTGDLAKLGEATGVLMQLYRYDPILRATGRTDLGRLVRTAFDRSLRLTERLPQLTEGPALAGLVEALRITTDTAERVGEALELDLPGWDGALATIIADPQQAPSLRGAAMGGRWLTDTVPDQEVADALLLMSSPADMGDFVAGLLALAREAALRRPAALRTLDEVVAGWSETDFMAALPGLRRAFSGYTPRDRAQVADVVLGKDAAAAMESFTGGATDALTIATFEAAVQQRVRQLLGVELHPAGAR</sequence>
<reference evidence="1 2" key="1">
    <citation type="submission" date="2017-07" db="EMBL/GenBank/DDBJ databases">
        <title>Draft whole genome sequences of clinical Proprionibacteriaceae strains.</title>
        <authorList>
            <person name="Bernier A.-M."/>
            <person name="Bernard K."/>
            <person name="Domingo M.-C."/>
        </authorList>
    </citation>
    <scope>NUCLEOTIDE SEQUENCE [LARGE SCALE GENOMIC DNA]</scope>
    <source>
        <strain evidence="1 2">NML 160184</strain>
    </source>
</reference>